<dbReference type="SUPFAM" id="SSF58104">
    <property type="entry name" value="Methyl-accepting chemotaxis protein (MCP) signaling domain"/>
    <property type="match status" value="1"/>
</dbReference>
<dbReference type="GO" id="GO:0016020">
    <property type="term" value="C:membrane"/>
    <property type="evidence" value="ECO:0007669"/>
    <property type="project" value="InterPro"/>
</dbReference>
<feature type="domain" description="4Fe-4S ferredoxin-type" evidence="10">
    <location>
        <begin position="35"/>
        <end position="64"/>
    </location>
</feature>
<evidence type="ECO:0000259" key="11">
    <source>
        <dbReference type="PROSITE" id="PS51656"/>
    </source>
</evidence>
<dbReference type="InterPro" id="IPR051310">
    <property type="entry name" value="MCP_chemotaxis"/>
</dbReference>
<dbReference type="InterPro" id="IPR009016">
    <property type="entry name" value="Fe_hydrogenase"/>
</dbReference>
<dbReference type="Gene3D" id="3.30.70.20">
    <property type="match status" value="1"/>
</dbReference>
<evidence type="ECO:0000256" key="3">
    <source>
        <dbReference type="ARBA" id="ARBA00022723"/>
    </source>
</evidence>
<keyword evidence="13" id="KW-1185">Reference proteome</keyword>
<keyword evidence="8" id="KW-0175">Coiled coil</keyword>
<dbReference type="Proteomes" id="UP001056539">
    <property type="component" value="Chromosome"/>
</dbReference>
<keyword evidence="2" id="KW-0145">Chemotaxis</keyword>
<keyword evidence="5" id="KW-0411">Iron-sulfur</keyword>
<evidence type="ECO:0000256" key="6">
    <source>
        <dbReference type="ARBA" id="ARBA00029447"/>
    </source>
</evidence>
<keyword evidence="1" id="KW-0004">4Fe-4S</keyword>
<dbReference type="GO" id="GO:0046872">
    <property type="term" value="F:metal ion binding"/>
    <property type="evidence" value="ECO:0007669"/>
    <property type="project" value="UniProtKB-KW"/>
</dbReference>
<feature type="domain" description="4Fe-4S ferredoxin-type" evidence="10">
    <location>
        <begin position="5"/>
        <end position="34"/>
    </location>
</feature>
<dbReference type="Pfam" id="PF00015">
    <property type="entry name" value="MCPsignal"/>
    <property type="match status" value="1"/>
</dbReference>
<dbReference type="InterPro" id="IPR004108">
    <property type="entry name" value="Fe_hydrogenase_lsu_C"/>
</dbReference>
<feature type="coiled-coil region" evidence="8">
    <location>
        <begin position="631"/>
        <end position="658"/>
    </location>
</feature>
<dbReference type="SUPFAM" id="SSF53920">
    <property type="entry name" value="Fe-only hydrogenase"/>
    <property type="match status" value="1"/>
</dbReference>
<evidence type="ECO:0000256" key="2">
    <source>
        <dbReference type="ARBA" id="ARBA00022500"/>
    </source>
</evidence>
<evidence type="ECO:0000313" key="12">
    <source>
        <dbReference type="EMBL" id="URA10152.1"/>
    </source>
</evidence>
<dbReference type="PRINTS" id="PR00260">
    <property type="entry name" value="CHEMTRNSDUCR"/>
</dbReference>
<dbReference type="Gene3D" id="3.40.950.10">
    <property type="entry name" value="Fe-only Hydrogenase (Larger Subunit), Chain L, domain 3"/>
    <property type="match status" value="1"/>
</dbReference>
<dbReference type="EMBL" id="CP073355">
    <property type="protein sequence ID" value="URA10152.1"/>
    <property type="molecule type" value="Genomic_DNA"/>
</dbReference>
<dbReference type="InterPro" id="IPR004090">
    <property type="entry name" value="Chemotax_Me-accpt_rcpt"/>
</dbReference>
<dbReference type="InterPro" id="IPR017896">
    <property type="entry name" value="4Fe4S_Fe-S-bd"/>
</dbReference>
<dbReference type="GO" id="GO:0051539">
    <property type="term" value="F:4 iron, 4 sulfur cluster binding"/>
    <property type="evidence" value="ECO:0007669"/>
    <property type="project" value="UniProtKB-KW"/>
</dbReference>
<dbReference type="PROSITE" id="PS51656">
    <property type="entry name" value="4FE4S"/>
    <property type="match status" value="1"/>
</dbReference>
<feature type="domain" description="Methyl-accepting transducer" evidence="9">
    <location>
        <begin position="465"/>
        <end position="701"/>
    </location>
</feature>
<feature type="domain" description="4Fe-4S" evidence="11">
    <location>
        <begin position="379"/>
        <end position="443"/>
    </location>
</feature>
<reference evidence="12" key="1">
    <citation type="submission" date="2021-04" db="EMBL/GenBank/DDBJ databases">
        <authorList>
            <person name="Postec A."/>
        </authorList>
    </citation>
    <scope>NUCLEOTIDE SEQUENCE</scope>
    <source>
        <strain evidence="12">F1F22</strain>
    </source>
</reference>
<dbReference type="PANTHER" id="PTHR43531">
    <property type="entry name" value="PROTEIN ICFG"/>
    <property type="match status" value="1"/>
</dbReference>
<proteinExistence type="inferred from homology"/>
<dbReference type="GO" id="GO:0006935">
    <property type="term" value="P:chemotaxis"/>
    <property type="evidence" value="ECO:0007669"/>
    <property type="project" value="UniProtKB-KW"/>
</dbReference>
<keyword evidence="4" id="KW-0408">Iron</keyword>
<dbReference type="SUPFAM" id="SSF54862">
    <property type="entry name" value="4Fe-4S ferredoxins"/>
    <property type="match status" value="1"/>
</dbReference>
<name>A0AAX3BD19_9SPIR</name>
<evidence type="ECO:0000256" key="7">
    <source>
        <dbReference type="PROSITE-ProRule" id="PRU00284"/>
    </source>
</evidence>
<dbReference type="AlphaFoldDB" id="A0AAX3BD19"/>
<organism evidence="12 13">
    <name type="scientific">Thermospira aquatica</name>
    <dbReference type="NCBI Taxonomy" id="2828656"/>
    <lineage>
        <taxon>Bacteria</taxon>
        <taxon>Pseudomonadati</taxon>
        <taxon>Spirochaetota</taxon>
        <taxon>Spirochaetia</taxon>
        <taxon>Brevinematales</taxon>
        <taxon>Thermospiraceae</taxon>
        <taxon>Thermospira</taxon>
    </lineage>
</organism>
<dbReference type="PROSITE" id="PS50111">
    <property type="entry name" value="CHEMOTAXIS_TRANSDUC_2"/>
    <property type="match status" value="1"/>
</dbReference>
<dbReference type="Gene3D" id="1.10.287.950">
    <property type="entry name" value="Methyl-accepting chemotaxis protein"/>
    <property type="match status" value="1"/>
</dbReference>
<protein>
    <submittedName>
        <fullName evidence="12">4Fe-4S binding protein</fullName>
    </submittedName>
</protein>
<keyword evidence="7" id="KW-0807">Transducer</keyword>
<evidence type="ECO:0000313" key="13">
    <source>
        <dbReference type="Proteomes" id="UP001056539"/>
    </source>
</evidence>
<sequence>MPLAKIIDVDPEKCVNCHRCISVCQVKYCNDGSGDYVKVISDLCIGCGECLSACTHGARVIVDDFEKAMEALRRKEPIVAIVAPAVSANFPENFLRLNGWLKSMGVSAIFDVSFGAELTIKSYLEYIKEKKPTTVIAQPCPALVTYIELYKPELLQFLAPADSPMMHTMKMVREFYPQYRNHKMLVISPCIAKRREFDEVGIGDYNVTMKRIQDYFEANHIVLSSYPEVDFDNDPAERAVLFSSPGGLLETAIREVPEIRYKTRKIEGPHIIYSYLSELFSSIEKKAAPLLVDCLNCEMGCNGGTGTTARNLPMDQVEHYVKQRAEKMIQFYKKKGTIKRSERPKLLEKLLDKYWKPKIYDRQYVNLSYIVKEYVKTPSDKEKTEIYFSMQKKEEKDFKNCSACGYNSCESMAVAIFNKFNKPENCHFFLVKEEELNRQLILEDQKKKEQIIQYLNEIFVNIDEGINKLTAVAKELEASSQEQISAATEHSSGITEVSATIEELSVTAKQIADSTEQLVQSTKNMVSVLSSNKVSLQGAYERIMSISDLMGQNAQEIIDLNKKSVFISEMVKIITDVANKTNLLSLNASIEAARAGEVGKGFSVVSAEIRELSKETIASAKKVTAAAEEIKNFIEKIVENSNKEVQEMKESVSKVKEVVDTTENLVTEINNNYSFMRKIEISTKQQEIGSQQAAETMKQMSEISKQSVEVSNQSLGAIKELVDLANSLGNILNKYENYKK</sequence>
<dbReference type="GO" id="GO:0007165">
    <property type="term" value="P:signal transduction"/>
    <property type="evidence" value="ECO:0007669"/>
    <property type="project" value="UniProtKB-KW"/>
</dbReference>
<evidence type="ECO:0000256" key="8">
    <source>
        <dbReference type="SAM" id="Coils"/>
    </source>
</evidence>
<dbReference type="GO" id="GO:0004888">
    <property type="term" value="F:transmembrane signaling receptor activity"/>
    <property type="evidence" value="ECO:0007669"/>
    <property type="project" value="InterPro"/>
</dbReference>
<evidence type="ECO:0000259" key="10">
    <source>
        <dbReference type="PROSITE" id="PS51379"/>
    </source>
</evidence>
<evidence type="ECO:0000259" key="9">
    <source>
        <dbReference type="PROSITE" id="PS50111"/>
    </source>
</evidence>
<dbReference type="PROSITE" id="PS51379">
    <property type="entry name" value="4FE4S_FER_2"/>
    <property type="match status" value="2"/>
</dbReference>
<dbReference type="KEGG" id="taqu:KDW03_11830"/>
<keyword evidence="3" id="KW-0479">Metal-binding</keyword>
<evidence type="ECO:0000256" key="1">
    <source>
        <dbReference type="ARBA" id="ARBA00022485"/>
    </source>
</evidence>
<dbReference type="RefSeq" id="WP_271435283.1">
    <property type="nucleotide sequence ID" value="NZ_CP073355.1"/>
</dbReference>
<dbReference type="Pfam" id="PF04060">
    <property type="entry name" value="FeS"/>
    <property type="match status" value="1"/>
</dbReference>
<dbReference type="SMART" id="SM00283">
    <property type="entry name" value="MA"/>
    <property type="match status" value="1"/>
</dbReference>
<comment type="similarity">
    <text evidence="6">Belongs to the methyl-accepting chemotaxis (MCP) protein family.</text>
</comment>
<accession>A0AAX3BD19</accession>
<dbReference type="Pfam" id="PF02906">
    <property type="entry name" value="Fe_hyd_lg_C"/>
    <property type="match status" value="1"/>
</dbReference>
<evidence type="ECO:0000256" key="4">
    <source>
        <dbReference type="ARBA" id="ARBA00023004"/>
    </source>
</evidence>
<reference evidence="12" key="2">
    <citation type="submission" date="2022-06" db="EMBL/GenBank/DDBJ databases">
        <title>Thermospira aquatica gen. nov., sp. nov.</title>
        <authorList>
            <person name="Ben Ali Gam Z."/>
            <person name="Labat M."/>
        </authorList>
    </citation>
    <scope>NUCLEOTIDE SEQUENCE</scope>
    <source>
        <strain evidence="12">F1F22</strain>
    </source>
</reference>
<dbReference type="Pfam" id="PF00037">
    <property type="entry name" value="Fer4"/>
    <property type="match status" value="1"/>
</dbReference>
<gene>
    <name evidence="12" type="ORF">KDW03_11830</name>
</gene>
<dbReference type="PANTHER" id="PTHR43531:SF11">
    <property type="entry name" value="METHYL-ACCEPTING CHEMOTAXIS PROTEIN 3"/>
    <property type="match status" value="1"/>
</dbReference>
<dbReference type="InterPro" id="IPR004089">
    <property type="entry name" value="MCPsignal_dom"/>
</dbReference>
<evidence type="ECO:0000256" key="5">
    <source>
        <dbReference type="ARBA" id="ARBA00023014"/>
    </source>
</evidence>
<dbReference type="InterPro" id="IPR007202">
    <property type="entry name" value="4Fe-4S_dom"/>
</dbReference>
<dbReference type="Gene3D" id="1.10.15.40">
    <property type="entry name" value="Electron transport complex subunit B, putative Fe-S cluster"/>
    <property type="match status" value="1"/>
</dbReference>